<dbReference type="GO" id="GO:0015108">
    <property type="term" value="F:chloride transmembrane transporter activity"/>
    <property type="evidence" value="ECO:0007669"/>
    <property type="project" value="InterPro"/>
</dbReference>
<dbReference type="InterPro" id="IPR001807">
    <property type="entry name" value="ClC"/>
</dbReference>
<keyword evidence="7" id="KW-1185">Reference proteome</keyword>
<name>B6BMJ1_SULGG</name>
<feature type="transmembrane region" description="Helical" evidence="5">
    <location>
        <begin position="341"/>
        <end position="364"/>
    </location>
</feature>
<evidence type="ECO:0000313" key="6">
    <source>
        <dbReference type="EMBL" id="EHP30894.1"/>
    </source>
</evidence>
<feature type="transmembrane region" description="Helical" evidence="5">
    <location>
        <begin position="147"/>
        <end position="172"/>
    </location>
</feature>
<reference evidence="6 7" key="1">
    <citation type="journal article" date="2012" name="Proc. Natl. Acad. Sci. U.S.A.">
        <title>Genome and physiology of a model Epsilonproteobacterium responsible for sulfide detoxification in marine oxygen depletion zones.</title>
        <authorList>
            <person name="Grote J."/>
            <person name="Schott T."/>
            <person name="Bruckner C.G."/>
            <person name="Glockner F.O."/>
            <person name="Jost G."/>
            <person name="Teeling H."/>
            <person name="Labrenz M."/>
            <person name="Jurgens K."/>
        </authorList>
    </citation>
    <scope>NUCLEOTIDE SEQUENCE [LARGE SCALE GENOMIC DNA]</scope>
    <source>
        <strain evidence="6 7">GD1</strain>
    </source>
</reference>
<evidence type="ECO:0000256" key="4">
    <source>
        <dbReference type="ARBA" id="ARBA00023136"/>
    </source>
</evidence>
<feature type="transmembrane region" description="Helical" evidence="5">
    <location>
        <begin position="223"/>
        <end position="245"/>
    </location>
</feature>
<dbReference type="HOGENOM" id="CLU_015263_1_1_7"/>
<feature type="transmembrane region" description="Helical" evidence="5">
    <location>
        <begin position="18"/>
        <end position="40"/>
    </location>
</feature>
<dbReference type="STRING" id="929558.SMGD1_2371"/>
<organism evidence="6 7">
    <name type="scientific">Sulfurimonas gotlandica (strain DSM 19862 / JCM 16533 / GD1)</name>
    <dbReference type="NCBI Taxonomy" id="929558"/>
    <lineage>
        <taxon>Bacteria</taxon>
        <taxon>Pseudomonadati</taxon>
        <taxon>Campylobacterota</taxon>
        <taxon>Epsilonproteobacteria</taxon>
        <taxon>Campylobacterales</taxon>
        <taxon>Sulfurimonadaceae</taxon>
        <taxon>Sulfurimonas</taxon>
    </lineage>
</organism>
<accession>B6BMJ1</accession>
<keyword evidence="4 5" id="KW-0472">Membrane</keyword>
<dbReference type="PANTHER" id="PTHR43427">
    <property type="entry name" value="CHLORIDE CHANNEL PROTEIN CLC-E"/>
    <property type="match status" value="1"/>
</dbReference>
<dbReference type="AlphaFoldDB" id="B6BMJ1"/>
<dbReference type="eggNOG" id="COG0038">
    <property type="taxonomic scope" value="Bacteria"/>
</dbReference>
<dbReference type="InterPro" id="IPR014743">
    <property type="entry name" value="Cl-channel_core"/>
</dbReference>
<evidence type="ECO:0000313" key="7">
    <source>
        <dbReference type="Proteomes" id="UP000006431"/>
    </source>
</evidence>
<sequence length="464" mass="50422">MKKHTIEQTTIFISVTKWLLLSSMIGIIIGASVTLFLKILQFSEQNQESLPFPHYYLLPFALVATVWVVNKFAPDAKGHGTEKVIEAVHKKSGKIELSVIPVKLLATVMTIFSGGSVGKEGPGAQIGAGMASFVSELFNFSEEDRKKLVICGIGAGFASVFGTPIAGAIFGVEVLIIGLIRYEVLLPSFIAGFAAFSTAQYLGIEYTYFDINFKHQVEINLPLIFQVVLAGLFFGLISDITITFLKRINSAIKKIPLNVYIKAFLGGLTLVLISLLVGEQYFGLGLATIDNALQPDPNIYQDIPWYAFIVKTIFTSITLAVGGSGGVVTPIFYIGATSGNLFGSVMGDHIAFFAALGFISVLAGTTNAPIAATIMAMELFGIEVAHYAAISVVISFLMTGHRSVFPSQILAMKKSDMLDIKHGETIADTQVKMKTKDIDKLNSIRERLQMKRKKRNEVPNSKKS</sequence>
<feature type="transmembrane region" description="Helical" evidence="5">
    <location>
        <begin position="305"/>
        <end position="334"/>
    </location>
</feature>
<dbReference type="Gene3D" id="1.10.3080.10">
    <property type="entry name" value="Clc chloride channel"/>
    <property type="match status" value="1"/>
</dbReference>
<feature type="transmembrane region" description="Helical" evidence="5">
    <location>
        <begin position="184"/>
        <end position="203"/>
    </location>
</feature>
<dbReference type="Pfam" id="PF00654">
    <property type="entry name" value="Voltage_CLC"/>
    <property type="match status" value="1"/>
</dbReference>
<dbReference type="GO" id="GO:0016020">
    <property type="term" value="C:membrane"/>
    <property type="evidence" value="ECO:0007669"/>
    <property type="project" value="UniProtKB-SubCell"/>
</dbReference>
<proteinExistence type="predicted"/>
<evidence type="ECO:0000256" key="1">
    <source>
        <dbReference type="ARBA" id="ARBA00004141"/>
    </source>
</evidence>
<dbReference type="RefSeq" id="WP_008339322.1">
    <property type="nucleotide sequence ID" value="NZ_AFRZ01000001.1"/>
</dbReference>
<keyword evidence="2 5" id="KW-0812">Transmembrane</keyword>
<evidence type="ECO:0000256" key="5">
    <source>
        <dbReference type="SAM" id="Phobius"/>
    </source>
</evidence>
<evidence type="ECO:0000256" key="2">
    <source>
        <dbReference type="ARBA" id="ARBA00022692"/>
    </source>
</evidence>
<dbReference type="PANTHER" id="PTHR43427:SF12">
    <property type="entry name" value="CHLORIDE TRANSPORTER"/>
    <property type="match status" value="1"/>
</dbReference>
<dbReference type="OrthoDB" id="9767361at2"/>
<dbReference type="SUPFAM" id="SSF81340">
    <property type="entry name" value="Clc chloride channel"/>
    <property type="match status" value="1"/>
</dbReference>
<dbReference type="PATRIC" id="fig|929558.5.peg.2361"/>
<protein>
    <submittedName>
        <fullName evidence="6">Voltage-gated chloride channel</fullName>
    </submittedName>
</protein>
<accession>H1FZ10</accession>
<comment type="subcellular location">
    <subcellularLocation>
        <location evidence="1">Membrane</location>
        <topology evidence="1">Multi-pass membrane protein</topology>
    </subcellularLocation>
</comment>
<dbReference type="InterPro" id="IPR050368">
    <property type="entry name" value="ClC-type_chloride_channel"/>
</dbReference>
<evidence type="ECO:0000256" key="3">
    <source>
        <dbReference type="ARBA" id="ARBA00022989"/>
    </source>
</evidence>
<feature type="transmembrane region" description="Helical" evidence="5">
    <location>
        <begin position="384"/>
        <end position="405"/>
    </location>
</feature>
<keyword evidence="3 5" id="KW-1133">Transmembrane helix</keyword>
<dbReference type="Proteomes" id="UP000006431">
    <property type="component" value="Unassembled WGS sequence"/>
</dbReference>
<feature type="transmembrane region" description="Helical" evidence="5">
    <location>
        <begin position="257"/>
        <end position="277"/>
    </location>
</feature>
<dbReference type="EMBL" id="AFRZ01000001">
    <property type="protein sequence ID" value="EHP30894.1"/>
    <property type="molecule type" value="Genomic_DNA"/>
</dbReference>
<feature type="transmembrane region" description="Helical" evidence="5">
    <location>
        <begin position="52"/>
        <end position="69"/>
    </location>
</feature>
<dbReference type="PRINTS" id="PR00762">
    <property type="entry name" value="CLCHANNEL"/>
</dbReference>
<gene>
    <name evidence="6" type="ORF">SMGD1_2371</name>
</gene>
<comment type="caution">
    <text evidence="6">The sequence shown here is derived from an EMBL/GenBank/DDBJ whole genome shotgun (WGS) entry which is preliminary data.</text>
</comment>